<dbReference type="PROSITE" id="PS50297">
    <property type="entry name" value="ANK_REP_REGION"/>
    <property type="match status" value="2"/>
</dbReference>
<sequence length="252" mass="28264">MAEFVDNYSDLKELGIDCDDNELDEKFNRAADYLPKLVSNLDNDTLLTLYAYYKQGKEGVCGTPKPSWFDFKGRSKWEAWKKLENMPQENAKALYINTIEKIDPDFHSQKVKQKETWVCVSTLQGETNLVDADKTVVDLVKENNREGVLSLLKREKYELNTLDENGLALIHWASDVGSVDILSDLLSYGADINSRDSEGQTALHYAASCGHIDCVRFLLSNGALIGIEDNDGLTAIDVANDEDIKHLFSTSV</sequence>
<dbReference type="InterPro" id="IPR000582">
    <property type="entry name" value="Acyl-CoA-binding_protein"/>
</dbReference>
<evidence type="ECO:0000256" key="1">
    <source>
        <dbReference type="ARBA" id="ARBA00018419"/>
    </source>
</evidence>
<dbReference type="AlphaFoldDB" id="A0ABD2P0B5"/>
<dbReference type="SUPFAM" id="SSF48403">
    <property type="entry name" value="Ankyrin repeat"/>
    <property type="match status" value="1"/>
</dbReference>
<feature type="repeat" description="ANK" evidence="5">
    <location>
        <begin position="198"/>
        <end position="230"/>
    </location>
</feature>
<dbReference type="PROSITE" id="PS51228">
    <property type="entry name" value="ACB_2"/>
    <property type="match status" value="1"/>
</dbReference>
<evidence type="ECO:0000256" key="3">
    <source>
        <dbReference type="ARBA" id="ARBA00023043"/>
    </source>
</evidence>
<comment type="caution">
    <text evidence="7">The sequence shown here is derived from an EMBL/GenBank/DDBJ whole genome shotgun (WGS) entry which is preliminary data.</text>
</comment>
<dbReference type="PROSITE" id="PS50088">
    <property type="entry name" value="ANK_REPEAT"/>
    <property type="match status" value="2"/>
</dbReference>
<evidence type="ECO:0000259" key="6">
    <source>
        <dbReference type="PROSITE" id="PS51228"/>
    </source>
</evidence>
<feature type="repeat" description="ANK" evidence="5">
    <location>
        <begin position="165"/>
        <end position="197"/>
    </location>
</feature>
<keyword evidence="4" id="KW-0446">Lipid-binding</keyword>
<dbReference type="GO" id="GO:0008289">
    <property type="term" value="F:lipid binding"/>
    <property type="evidence" value="ECO:0007669"/>
    <property type="project" value="UniProtKB-KW"/>
</dbReference>
<protein>
    <recommendedName>
        <fullName evidence="1">Acyl-CoA-binding domain-containing protein 6</fullName>
    </recommendedName>
</protein>
<evidence type="ECO:0000256" key="4">
    <source>
        <dbReference type="ARBA" id="ARBA00023121"/>
    </source>
</evidence>
<dbReference type="SUPFAM" id="SSF47027">
    <property type="entry name" value="Acyl-CoA binding protein"/>
    <property type="match status" value="1"/>
</dbReference>
<keyword evidence="3 5" id="KW-0040">ANK repeat</keyword>
<dbReference type="InterPro" id="IPR036770">
    <property type="entry name" value="Ankyrin_rpt-contain_sf"/>
</dbReference>
<name>A0ABD2P0B5_9CUCU</name>
<dbReference type="Gene3D" id="1.20.80.10">
    <property type="match status" value="1"/>
</dbReference>
<dbReference type="Pfam" id="PF12796">
    <property type="entry name" value="Ank_2"/>
    <property type="match status" value="1"/>
</dbReference>
<dbReference type="PRINTS" id="PR00689">
    <property type="entry name" value="ACOABINDINGP"/>
</dbReference>
<keyword evidence="2" id="KW-0677">Repeat</keyword>
<dbReference type="InterPro" id="IPR035984">
    <property type="entry name" value="Acyl-CoA-binding_sf"/>
</dbReference>
<proteinExistence type="predicted"/>
<dbReference type="PANTHER" id="PTHR24119">
    <property type="entry name" value="ACYL-COA-BINDING DOMAIN-CONTAINING PROTEIN 6"/>
    <property type="match status" value="1"/>
</dbReference>
<dbReference type="Pfam" id="PF00887">
    <property type="entry name" value="ACBP"/>
    <property type="match status" value="1"/>
</dbReference>
<dbReference type="Gene3D" id="1.25.40.20">
    <property type="entry name" value="Ankyrin repeat-containing domain"/>
    <property type="match status" value="1"/>
</dbReference>
<feature type="domain" description="ACB" evidence="6">
    <location>
        <begin position="23"/>
        <end position="108"/>
    </location>
</feature>
<organism evidence="7 8">
    <name type="scientific">Cryptolaemus montrouzieri</name>
    <dbReference type="NCBI Taxonomy" id="559131"/>
    <lineage>
        <taxon>Eukaryota</taxon>
        <taxon>Metazoa</taxon>
        <taxon>Ecdysozoa</taxon>
        <taxon>Arthropoda</taxon>
        <taxon>Hexapoda</taxon>
        <taxon>Insecta</taxon>
        <taxon>Pterygota</taxon>
        <taxon>Neoptera</taxon>
        <taxon>Endopterygota</taxon>
        <taxon>Coleoptera</taxon>
        <taxon>Polyphaga</taxon>
        <taxon>Cucujiformia</taxon>
        <taxon>Coccinelloidea</taxon>
        <taxon>Coccinellidae</taxon>
        <taxon>Scymninae</taxon>
        <taxon>Scymnini</taxon>
        <taxon>Cryptolaemus</taxon>
    </lineage>
</organism>
<evidence type="ECO:0000256" key="2">
    <source>
        <dbReference type="ARBA" id="ARBA00022737"/>
    </source>
</evidence>
<dbReference type="InterPro" id="IPR002110">
    <property type="entry name" value="Ankyrin_rpt"/>
</dbReference>
<dbReference type="InterPro" id="IPR014352">
    <property type="entry name" value="FERM/acyl-CoA-bd_prot_sf"/>
</dbReference>
<dbReference type="SMART" id="SM00248">
    <property type="entry name" value="ANK"/>
    <property type="match status" value="2"/>
</dbReference>
<accession>A0ABD2P0B5</accession>
<dbReference type="Proteomes" id="UP001516400">
    <property type="component" value="Unassembled WGS sequence"/>
</dbReference>
<evidence type="ECO:0000256" key="5">
    <source>
        <dbReference type="PROSITE-ProRule" id="PRU00023"/>
    </source>
</evidence>
<dbReference type="PANTHER" id="PTHR24119:SF0">
    <property type="entry name" value="ACYL-COA-BINDING DOMAIN-CONTAINING PROTEIN 6"/>
    <property type="match status" value="1"/>
</dbReference>
<dbReference type="EMBL" id="JABFTP020000165">
    <property type="protein sequence ID" value="KAL3284407.1"/>
    <property type="molecule type" value="Genomic_DNA"/>
</dbReference>
<keyword evidence="8" id="KW-1185">Reference proteome</keyword>
<evidence type="ECO:0000313" key="8">
    <source>
        <dbReference type="Proteomes" id="UP001516400"/>
    </source>
</evidence>
<reference evidence="7 8" key="1">
    <citation type="journal article" date="2021" name="BMC Biol.">
        <title>Horizontally acquired antibacterial genes associated with adaptive radiation of ladybird beetles.</title>
        <authorList>
            <person name="Li H.S."/>
            <person name="Tang X.F."/>
            <person name="Huang Y.H."/>
            <person name="Xu Z.Y."/>
            <person name="Chen M.L."/>
            <person name="Du X.Y."/>
            <person name="Qiu B.Y."/>
            <person name="Chen P.T."/>
            <person name="Zhang W."/>
            <person name="Slipinski A."/>
            <person name="Escalona H.E."/>
            <person name="Waterhouse R.M."/>
            <person name="Zwick A."/>
            <person name="Pang H."/>
        </authorList>
    </citation>
    <scope>NUCLEOTIDE SEQUENCE [LARGE SCALE GENOMIC DNA]</scope>
    <source>
        <strain evidence="7">SYSU2018</strain>
    </source>
</reference>
<evidence type="ECO:0000313" key="7">
    <source>
        <dbReference type="EMBL" id="KAL3284407.1"/>
    </source>
</evidence>
<gene>
    <name evidence="7" type="ORF">HHI36_018567</name>
</gene>